<dbReference type="KEGG" id="dha:DEHA2D12188g"/>
<dbReference type="OrthoDB" id="2415936at2759"/>
<gene>
    <name evidence="2" type="ordered locus">DEHA2D12188g</name>
</gene>
<dbReference type="Proteomes" id="UP000000599">
    <property type="component" value="Chromosome D"/>
</dbReference>
<name>Q6BS20_DEBHA</name>
<sequence>MNNIGTLGSSVIMGYLEYINASGISKEKIDNLILNYFIVEGYQEAAISFAKEINIELKNERIKSHSPSSNPFIKQLGSMSSMNNSDFAEVASNYFEKNETYDSNVTPHSHHHPIVKPKIISDYSTINQRKEIKLLILKGSITDAIQKVSEYFPTILDSNNLLHFKLLRLNLIEMIRNHKLANGNIADIALEKKFLDDILTFVRENLINKVTHSSRLLKELEITMSLLCFNFDADKSIEEQKDLPEELRSLFNLSLRNQCYRLVNKAILNLYYNEETIEENGNVNGNVNRNNQGLYNGEIENNKIYKGPKHLEFNLLGFDKFEAQEKDIEMIADDTSDMLYDYNLKYDENIAHINANNQSQDSSVSHDDNLQDELQDLSLESKLERIIKLWTIAEQRLVDLNFRKSKQYEFTDGNL</sequence>
<dbReference type="InterPro" id="IPR024964">
    <property type="entry name" value="CTLH/CRA"/>
</dbReference>
<dbReference type="EMBL" id="CR382136">
    <property type="protein sequence ID" value="CAG87168.2"/>
    <property type="molecule type" value="Genomic_DNA"/>
</dbReference>
<dbReference type="InterPro" id="IPR006594">
    <property type="entry name" value="LisH"/>
</dbReference>
<dbReference type="eggNOG" id="KOG2659">
    <property type="taxonomic scope" value="Eukaryota"/>
</dbReference>
<feature type="domain" description="CTLH" evidence="1">
    <location>
        <begin position="125"/>
        <end position="182"/>
    </location>
</feature>
<dbReference type="HOGENOM" id="CLU_050392_0_0_1"/>
<dbReference type="SMART" id="SM00668">
    <property type="entry name" value="CTLH"/>
    <property type="match status" value="1"/>
</dbReference>
<dbReference type="InterPro" id="IPR050618">
    <property type="entry name" value="Ubq-SigPath_Reg"/>
</dbReference>
<dbReference type="SMART" id="SM00667">
    <property type="entry name" value="LisH"/>
    <property type="match status" value="1"/>
</dbReference>
<evidence type="ECO:0000313" key="2">
    <source>
        <dbReference type="EMBL" id="CAG87168.2"/>
    </source>
</evidence>
<dbReference type="RefSeq" id="XP_459000.2">
    <property type="nucleotide sequence ID" value="XM_459000.2"/>
</dbReference>
<dbReference type="SMART" id="SM00757">
    <property type="entry name" value="CRA"/>
    <property type="match status" value="1"/>
</dbReference>
<proteinExistence type="predicted"/>
<evidence type="ECO:0000313" key="3">
    <source>
        <dbReference type="Proteomes" id="UP000000599"/>
    </source>
</evidence>
<dbReference type="AlphaFoldDB" id="Q6BS20"/>
<dbReference type="GeneID" id="2900964"/>
<dbReference type="STRING" id="284592.Q6BS20"/>
<organism evidence="2 3">
    <name type="scientific">Debaryomyces hansenii (strain ATCC 36239 / CBS 767 / BCRC 21394 / JCM 1990 / NBRC 0083 / IGC 2968)</name>
    <name type="common">Yeast</name>
    <name type="synonym">Torulaspora hansenii</name>
    <dbReference type="NCBI Taxonomy" id="284592"/>
    <lineage>
        <taxon>Eukaryota</taxon>
        <taxon>Fungi</taxon>
        <taxon>Dikarya</taxon>
        <taxon>Ascomycota</taxon>
        <taxon>Saccharomycotina</taxon>
        <taxon>Pichiomycetes</taxon>
        <taxon>Debaryomycetaceae</taxon>
        <taxon>Debaryomyces</taxon>
    </lineage>
</organism>
<reference evidence="2 3" key="1">
    <citation type="journal article" date="2004" name="Nature">
        <title>Genome evolution in yeasts.</title>
        <authorList>
            <consortium name="Genolevures"/>
            <person name="Dujon B."/>
            <person name="Sherman D."/>
            <person name="Fischer G."/>
            <person name="Durrens P."/>
            <person name="Casaregola S."/>
            <person name="Lafontaine I."/>
            <person name="de Montigny J."/>
            <person name="Marck C."/>
            <person name="Neuveglise C."/>
            <person name="Talla E."/>
            <person name="Goffard N."/>
            <person name="Frangeul L."/>
            <person name="Aigle M."/>
            <person name="Anthouard V."/>
            <person name="Babour A."/>
            <person name="Barbe V."/>
            <person name="Barnay S."/>
            <person name="Blanchin S."/>
            <person name="Beckerich J.M."/>
            <person name="Beyne E."/>
            <person name="Bleykasten C."/>
            <person name="Boisrame A."/>
            <person name="Boyer J."/>
            <person name="Cattolico L."/>
            <person name="Confanioleri F."/>
            <person name="de Daruvar A."/>
            <person name="Despons L."/>
            <person name="Fabre E."/>
            <person name="Fairhead C."/>
            <person name="Ferry-Dumazet H."/>
            <person name="Groppi A."/>
            <person name="Hantraye F."/>
            <person name="Hennequin C."/>
            <person name="Jauniaux N."/>
            <person name="Joyet P."/>
            <person name="Kachouri R."/>
            <person name="Kerrest A."/>
            <person name="Koszul R."/>
            <person name="Lemaire M."/>
            <person name="Lesur I."/>
            <person name="Ma L."/>
            <person name="Muller H."/>
            <person name="Nicaud J.M."/>
            <person name="Nikolski M."/>
            <person name="Oztas S."/>
            <person name="Ozier-Kalogeropoulos O."/>
            <person name="Pellenz S."/>
            <person name="Potier S."/>
            <person name="Richard G.F."/>
            <person name="Straub M.L."/>
            <person name="Suleau A."/>
            <person name="Swennene D."/>
            <person name="Tekaia F."/>
            <person name="Wesolowski-Louvel M."/>
            <person name="Westhof E."/>
            <person name="Wirth B."/>
            <person name="Zeniou-Meyer M."/>
            <person name="Zivanovic I."/>
            <person name="Bolotin-Fukuhara M."/>
            <person name="Thierry A."/>
            <person name="Bouchier C."/>
            <person name="Caudron B."/>
            <person name="Scarpelli C."/>
            <person name="Gaillardin C."/>
            <person name="Weissenbach J."/>
            <person name="Wincker P."/>
            <person name="Souciet J.L."/>
        </authorList>
    </citation>
    <scope>NUCLEOTIDE SEQUENCE [LARGE SCALE GENOMIC DNA]</scope>
    <source>
        <strain evidence="3">ATCC 36239 / CBS 767 / BCRC 21394 / JCM 1990 / NBRC 0083 / IGC 2968</strain>
    </source>
</reference>
<dbReference type="InParanoid" id="Q6BS20"/>
<dbReference type="VEuPathDB" id="FungiDB:DEHA2D12188g"/>
<dbReference type="FunCoup" id="Q6BS20">
    <property type="interactions" value="360"/>
</dbReference>
<dbReference type="Pfam" id="PF08513">
    <property type="entry name" value="LisH"/>
    <property type="match status" value="1"/>
</dbReference>
<protein>
    <submittedName>
        <fullName evidence="2">DEHA2D12188p</fullName>
    </submittedName>
</protein>
<dbReference type="PROSITE" id="PS50897">
    <property type="entry name" value="CTLH"/>
    <property type="match status" value="1"/>
</dbReference>
<evidence type="ECO:0000259" key="1">
    <source>
        <dbReference type="PROSITE" id="PS50897"/>
    </source>
</evidence>
<keyword evidence="3" id="KW-1185">Reference proteome</keyword>
<dbReference type="InterPro" id="IPR006595">
    <property type="entry name" value="CTLH_C"/>
</dbReference>
<accession>Q6BS20</accession>
<dbReference type="PANTHER" id="PTHR12864">
    <property type="entry name" value="RAN BINDING PROTEIN 9-RELATED"/>
    <property type="match status" value="1"/>
</dbReference>
<dbReference type="InterPro" id="IPR013144">
    <property type="entry name" value="CRA_dom"/>
</dbReference>
<dbReference type="OMA" id="SLRNQCY"/>
<dbReference type="Pfam" id="PF10607">
    <property type="entry name" value="CTLH"/>
    <property type="match status" value="1"/>
</dbReference>
<dbReference type="PROSITE" id="PS50896">
    <property type="entry name" value="LISH"/>
    <property type="match status" value="1"/>
</dbReference>